<protein>
    <recommendedName>
        <fullName evidence="6">UPF0316 protein LQ50_11940</fullName>
    </recommendedName>
</protein>
<dbReference type="NCBIfam" id="NF003194">
    <property type="entry name" value="PRK04164.1-5"/>
    <property type="match status" value="1"/>
</dbReference>
<dbReference type="RefSeq" id="WP_034629262.1">
    <property type="nucleotide sequence ID" value="NZ_JRJU01000013.1"/>
</dbReference>
<evidence type="ECO:0000313" key="10">
    <source>
        <dbReference type="Proteomes" id="UP000030832"/>
    </source>
</evidence>
<dbReference type="PANTHER" id="PTHR40060:SF1">
    <property type="entry name" value="UPF0316 PROTEIN YEBE"/>
    <property type="match status" value="1"/>
</dbReference>
<evidence type="ECO:0000259" key="8">
    <source>
        <dbReference type="Pfam" id="PF18955"/>
    </source>
</evidence>
<proteinExistence type="inferred from homology"/>
<dbReference type="HAMAP" id="MF_01515">
    <property type="entry name" value="UPF0316"/>
    <property type="match status" value="1"/>
</dbReference>
<sequence length="178" mass="20017">MYNIFLILLLQIILVPVLSLRIIFVVKNMTILASAFGFLEALVHIFGLSIVLSGEQSMAEMLTYAIGFGAGIYIGGYIENKLALGYTTLTVNLLTRNTALISTLRNEGFGVTVFEGMGKDSSRYQLQILTKRSMENKLIHMIEEYEPHAFIISYEPRKFKGGYLLKGMKTKPTKHRTL</sequence>
<evidence type="ECO:0000256" key="2">
    <source>
        <dbReference type="ARBA" id="ARBA00022475"/>
    </source>
</evidence>
<evidence type="ECO:0000313" key="9">
    <source>
        <dbReference type="EMBL" id="KHF39994.1"/>
    </source>
</evidence>
<keyword evidence="4 6" id="KW-1133">Transmembrane helix</keyword>
<dbReference type="eggNOG" id="COG4843">
    <property type="taxonomic scope" value="Bacteria"/>
</dbReference>
<dbReference type="Proteomes" id="UP000030832">
    <property type="component" value="Unassembled WGS sequence"/>
</dbReference>
<keyword evidence="3 6" id="KW-0812">Transmembrane</keyword>
<keyword evidence="10" id="KW-1185">Reference proteome</keyword>
<dbReference type="GO" id="GO:0005886">
    <property type="term" value="C:plasma membrane"/>
    <property type="evidence" value="ECO:0007669"/>
    <property type="project" value="UniProtKB-SubCell"/>
</dbReference>
<comment type="similarity">
    <text evidence="6">Belongs to the UPF0316 family.</text>
</comment>
<dbReference type="AlphaFoldDB" id="A0A0B0IIW7"/>
<comment type="subcellular location">
    <subcellularLocation>
        <location evidence="1 6">Cell membrane</location>
        <topology evidence="1 6">Multi-pass membrane protein</topology>
    </subcellularLocation>
</comment>
<reference evidence="9 10" key="1">
    <citation type="submission" date="2014-09" db="EMBL/GenBank/DDBJ databases">
        <title>Genome sequencing and annotation of Bacillus Okhensis strain Kh10-101T.</title>
        <authorList>
            <person name="Prakash J.S."/>
        </authorList>
    </citation>
    <scope>NUCLEOTIDE SEQUENCE [LARGE SCALE GENOMIC DNA]</scope>
    <source>
        <strain evidence="10">Kh10-101T</strain>
    </source>
</reference>
<comment type="caution">
    <text evidence="6">Lacks conserved residue(s) required for the propagation of feature annotation.</text>
</comment>
<evidence type="ECO:0000256" key="1">
    <source>
        <dbReference type="ARBA" id="ARBA00004651"/>
    </source>
</evidence>
<dbReference type="PANTHER" id="PTHR40060">
    <property type="entry name" value="UPF0316 PROTEIN YEBE"/>
    <property type="match status" value="1"/>
</dbReference>
<name>A0A0B0IIW7_9BACI</name>
<keyword evidence="2 6" id="KW-1003">Cell membrane</keyword>
<evidence type="ECO:0000256" key="6">
    <source>
        <dbReference type="HAMAP-Rule" id="MF_01515"/>
    </source>
</evidence>
<dbReference type="InterPro" id="IPR044035">
    <property type="entry name" value="DUF5698"/>
</dbReference>
<gene>
    <name evidence="9" type="ORF">LQ50_11940</name>
</gene>
<feature type="domain" description="DUF2179" evidence="7">
    <location>
        <begin position="109"/>
        <end position="161"/>
    </location>
</feature>
<dbReference type="InterPro" id="IPR022930">
    <property type="entry name" value="UPF0316"/>
</dbReference>
<accession>A0A0B0IIW7</accession>
<dbReference type="CDD" id="cd16381">
    <property type="entry name" value="YitT_C_like_1"/>
    <property type="match status" value="1"/>
</dbReference>
<evidence type="ECO:0000259" key="7">
    <source>
        <dbReference type="Pfam" id="PF10035"/>
    </source>
</evidence>
<comment type="caution">
    <text evidence="9">The sequence shown here is derived from an EMBL/GenBank/DDBJ whole genome shotgun (WGS) entry which is preliminary data.</text>
</comment>
<evidence type="ECO:0000256" key="3">
    <source>
        <dbReference type="ARBA" id="ARBA00022692"/>
    </source>
</evidence>
<dbReference type="EMBL" id="JRJU01000013">
    <property type="protein sequence ID" value="KHF39994.1"/>
    <property type="molecule type" value="Genomic_DNA"/>
</dbReference>
<evidence type="ECO:0000256" key="5">
    <source>
        <dbReference type="ARBA" id="ARBA00023136"/>
    </source>
</evidence>
<feature type="transmembrane region" description="Helical" evidence="6">
    <location>
        <begin position="29"/>
        <end position="52"/>
    </location>
</feature>
<dbReference type="OrthoDB" id="48231at2"/>
<organism evidence="9 10">
    <name type="scientific">Halalkalibacter okhensis</name>
    <dbReference type="NCBI Taxonomy" id="333138"/>
    <lineage>
        <taxon>Bacteria</taxon>
        <taxon>Bacillati</taxon>
        <taxon>Bacillota</taxon>
        <taxon>Bacilli</taxon>
        <taxon>Bacillales</taxon>
        <taxon>Bacillaceae</taxon>
        <taxon>Halalkalibacter</taxon>
    </lineage>
</organism>
<feature type="domain" description="DUF5698" evidence="8">
    <location>
        <begin position="20"/>
        <end position="75"/>
    </location>
</feature>
<dbReference type="Pfam" id="PF18955">
    <property type="entry name" value="DUF5698"/>
    <property type="match status" value="1"/>
</dbReference>
<dbReference type="InterPro" id="IPR019264">
    <property type="entry name" value="DUF2179"/>
</dbReference>
<dbReference type="Pfam" id="PF10035">
    <property type="entry name" value="DUF2179"/>
    <property type="match status" value="1"/>
</dbReference>
<evidence type="ECO:0000256" key="4">
    <source>
        <dbReference type="ARBA" id="ARBA00022989"/>
    </source>
</evidence>
<keyword evidence="5 6" id="KW-0472">Membrane</keyword>